<sequence length="209" mass="23007">MSISLKKGEKIDLKKSNPGLSSLLVGLGWDPVSQKGGGFLSSLFGAGAADVDCDASVFMLNEKGQMNSSKDLIYFGNLKSTCKSVVHTGDNLTGDGDGDDEQILVNLNKIPSNVDKLLFVVNIYDCVSRRQHFGMIKNAFIRVVDRETNKEIAKYNLTDDYSDKTALIVGTIYRYKDTWKFSAIGEGTRDTSLRDIRENLARVECAYGV</sequence>
<accession>A0AAX2ZHP3</accession>
<dbReference type="RefSeq" id="WP_074920114.1">
    <property type="nucleotide sequence ID" value="NZ_CP081135.1"/>
</dbReference>
<evidence type="ECO:0000313" key="2">
    <source>
        <dbReference type="EMBL" id="UEL48849.1"/>
    </source>
</evidence>
<dbReference type="EMBL" id="CP081135">
    <property type="protein sequence ID" value="UEL48849.1"/>
    <property type="molecule type" value="Genomic_DNA"/>
</dbReference>
<organism evidence="2 3">
    <name type="scientific">Terrisporobacter hibernicus</name>
    <dbReference type="NCBI Taxonomy" id="2813371"/>
    <lineage>
        <taxon>Bacteria</taxon>
        <taxon>Bacillati</taxon>
        <taxon>Bacillota</taxon>
        <taxon>Clostridia</taxon>
        <taxon>Peptostreptococcales</taxon>
        <taxon>Peptostreptococcaceae</taxon>
        <taxon>Terrisporobacter</taxon>
    </lineage>
</organism>
<keyword evidence="3" id="KW-1185">Reference proteome</keyword>
<gene>
    <name evidence="2" type="ORF">JW646_05210</name>
</gene>
<evidence type="ECO:0000313" key="3">
    <source>
        <dbReference type="Proteomes" id="UP001198983"/>
    </source>
</evidence>
<dbReference type="AlphaFoldDB" id="A0AAX2ZHP3"/>
<dbReference type="InterPro" id="IPR003325">
    <property type="entry name" value="TerD"/>
</dbReference>
<name>A0AAX2ZHP3_9FIRM</name>
<proteinExistence type="predicted"/>
<dbReference type="Gene3D" id="2.60.60.30">
    <property type="entry name" value="sav2460 like domains"/>
    <property type="match status" value="1"/>
</dbReference>
<dbReference type="PANTHER" id="PTHR32097:SF15">
    <property type="entry name" value="STRESS RESPONSE PROTEIN SCP2"/>
    <property type="match status" value="1"/>
</dbReference>
<reference evidence="2 3" key="1">
    <citation type="journal article" date="2023" name="Int. J. Syst. Evol. Microbiol.">
        <title>Terrisporobacter hibernicus sp. nov., isolated from bovine faeces in Northern Ireland.</title>
        <authorList>
            <person name="Mitchell M."/>
            <person name="Nguyen S.V."/>
            <person name="Connor M."/>
            <person name="Fairley D.J."/>
            <person name="Donoghue O."/>
            <person name="Marshall H."/>
            <person name="Koolman L."/>
            <person name="McMullan G."/>
            <person name="Schaffer K.E."/>
            <person name="McGrath J.W."/>
            <person name="Fanning S."/>
        </authorList>
    </citation>
    <scope>NUCLEOTIDE SEQUENCE [LARGE SCALE GENOMIC DNA]</scope>
    <source>
        <strain evidence="2 3">MCA3</strain>
    </source>
</reference>
<dbReference type="PANTHER" id="PTHR32097">
    <property type="entry name" value="CAMP-BINDING PROTEIN 1-RELATED"/>
    <property type="match status" value="1"/>
</dbReference>
<feature type="domain" description="TerD" evidence="1">
    <location>
        <begin position="1"/>
        <end position="196"/>
    </location>
</feature>
<protein>
    <submittedName>
        <fullName evidence="2">TerD family protein</fullName>
    </submittedName>
</protein>
<dbReference type="CDD" id="cd06974">
    <property type="entry name" value="TerD_like"/>
    <property type="match status" value="1"/>
</dbReference>
<dbReference type="KEGG" id="tem:JW646_05210"/>
<dbReference type="Pfam" id="PF02342">
    <property type="entry name" value="TerD"/>
    <property type="match status" value="1"/>
</dbReference>
<evidence type="ECO:0000259" key="1">
    <source>
        <dbReference type="Pfam" id="PF02342"/>
    </source>
</evidence>
<dbReference type="Proteomes" id="UP001198983">
    <property type="component" value="Chromosome"/>
</dbReference>
<dbReference type="InterPro" id="IPR051324">
    <property type="entry name" value="Stress/Tellurium_Resist"/>
</dbReference>